<keyword evidence="6" id="KW-1185">Reference proteome</keyword>
<proteinExistence type="inferred from homology"/>
<gene>
    <name evidence="5" type="ORF">ACFQDI_23065</name>
</gene>
<evidence type="ECO:0000256" key="2">
    <source>
        <dbReference type="ARBA" id="ARBA00022801"/>
    </source>
</evidence>
<reference evidence="6" key="1">
    <citation type="journal article" date="2019" name="Int. J. Syst. Evol. Microbiol.">
        <title>The Global Catalogue of Microorganisms (GCM) 10K type strain sequencing project: providing services to taxonomists for standard genome sequencing and annotation.</title>
        <authorList>
            <consortium name="The Broad Institute Genomics Platform"/>
            <consortium name="The Broad Institute Genome Sequencing Center for Infectious Disease"/>
            <person name="Wu L."/>
            <person name="Ma J."/>
        </authorList>
    </citation>
    <scope>NUCLEOTIDE SEQUENCE [LARGE SCALE GENOMIC DNA]</scope>
    <source>
        <strain evidence="6">CGMCC 4.1469</strain>
    </source>
</reference>
<evidence type="ECO:0000256" key="3">
    <source>
        <dbReference type="SAM" id="SignalP"/>
    </source>
</evidence>
<accession>A0ABW0KW29</accession>
<feature type="signal peptide" evidence="3">
    <location>
        <begin position="1"/>
        <end position="20"/>
    </location>
</feature>
<dbReference type="Pfam" id="PF00884">
    <property type="entry name" value="Sulfatase"/>
    <property type="match status" value="1"/>
</dbReference>
<dbReference type="PANTHER" id="PTHR42693:SF53">
    <property type="entry name" value="ENDO-4-O-SULFATASE"/>
    <property type="match status" value="1"/>
</dbReference>
<evidence type="ECO:0000256" key="1">
    <source>
        <dbReference type="ARBA" id="ARBA00008779"/>
    </source>
</evidence>
<evidence type="ECO:0000313" key="5">
    <source>
        <dbReference type="EMBL" id="MFC5457768.1"/>
    </source>
</evidence>
<name>A0ABW0KW29_9BACT</name>
<comment type="similarity">
    <text evidence="1">Belongs to the sulfatase family.</text>
</comment>
<dbReference type="PANTHER" id="PTHR42693">
    <property type="entry name" value="ARYLSULFATASE FAMILY MEMBER"/>
    <property type="match status" value="1"/>
</dbReference>
<sequence>MKLRILLALGLVILAEAASAAVKPNIIVFYTDDHGYADLGIRGVEKDVKTPHIDALARSGVVAKHGYSTAPQCVPSRGGLMVGKFQGRFNLDNNNSTLDGFNKETTIATRLQRAGYVTAQFGKWHLGPQSEITKHGFKHVYSQHGQQKFPANITVDGQDRPMSEMKPELYHVDGCAKSAAAIIERYKEQPFFLYVAFRAPHTPLDAPQSYKDRFPGPMPERRRAALGMLAAVDDGVGLITDTLKQHGLTEKTLIFLIGDNGAPLKIHKTDSPLEGDAGGWDGSLNTPLNGEKGMLSEGGMHVPFLIAWPGTIPGGQTYEHAVSALDVAATSAALADVSVKPGDLDGVNLMPYLKGEDTRPPHVALMWRWMAQSAIREGNWKLLRGGEREYLYDLSTDLEEKHSLASQHPDIAARLRGKLTAWCGELNPPGLALGPMAGVWNAYFDFYLEGKPAPQPEAKAEQPDTKATRGWLARGGSLINKNGVLVLTPDKGGKGTFITRSQIKLAAPVTAKIVFKTAAAGQGAIAWRMDGDKDFLPANRVPFEVKAGDEWQTQEVAIPAKGRVIHVRVHLPPGPAEFRTLDLLPASR</sequence>
<dbReference type="EMBL" id="JBHSMQ010000013">
    <property type="protein sequence ID" value="MFC5457768.1"/>
    <property type="molecule type" value="Genomic_DNA"/>
</dbReference>
<protein>
    <submittedName>
        <fullName evidence="5">Sulfatase</fullName>
    </submittedName>
</protein>
<dbReference type="InterPro" id="IPR050738">
    <property type="entry name" value="Sulfatase"/>
</dbReference>
<feature type="chain" id="PRO_5047343109" evidence="3">
    <location>
        <begin position="21"/>
        <end position="588"/>
    </location>
</feature>
<dbReference type="InterPro" id="IPR017850">
    <property type="entry name" value="Alkaline_phosphatase_core_sf"/>
</dbReference>
<dbReference type="InterPro" id="IPR000917">
    <property type="entry name" value="Sulfatase_N"/>
</dbReference>
<dbReference type="Gene3D" id="3.40.720.10">
    <property type="entry name" value="Alkaline Phosphatase, subunit A"/>
    <property type="match status" value="1"/>
</dbReference>
<dbReference type="Gene3D" id="3.30.1120.10">
    <property type="match status" value="1"/>
</dbReference>
<evidence type="ECO:0000313" key="6">
    <source>
        <dbReference type="Proteomes" id="UP001596052"/>
    </source>
</evidence>
<dbReference type="Proteomes" id="UP001596052">
    <property type="component" value="Unassembled WGS sequence"/>
</dbReference>
<feature type="domain" description="Sulfatase N-terminal" evidence="4">
    <location>
        <begin position="24"/>
        <end position="337"/>
    </location>
</feature>
<keyword evidence="2" id="KW-0378">Hydrolase</keyword>
<comment type="caution">
    <text evidence="5">The sequence shown here is derived from an EMBL/GenBank/DDBJ whole genome shotgun (WGS) entry which is preliminary data.</text>
</comment>
<dbReference type="RefSeq" id="WP_377171436.1">
    <property type="nucleotide sequence ID" value="NZ_JBHSMQ010000013.1"/>
</dbReference>
<organism evidence="5 6">
    <name type="scientific">Prosthecobacter fluviatilis</name>
    <dbReference type="NCBI Taxonomy" id="445931"/>
    <lineage>
        <taxon>Bacteria</taxon>
        <taxon>Pseudomonadati</taxon>
        <taxon>Verrucomicrobiota</taxon>
        <taxon>Verrucomicrobiia</taxon>
        <taxon>Verrucomicrobiales</taxon>
        <taxon>Verrucomicrobiaceae</taxon>
        <taxon>Prosthecobacter</taxon>
    </lineage>
</organism>
<keyword evidence="3" id="KW-0732">Signal</keyword>
<dbReference type="SUPFAM" id="SSF53649">
    <property type="entry name" value="Alkaline phosphatase-like"/>
    <property type="match status" value="1"/>
</dbReference>
<evidence type="ECO:0000259" key="4">
    <source>
        <dbReference type="Pfam" id="PF00884"/>
    </source>
</evidence>